<keyword evidence="2" id="KW-0472">Membrane</keyword>
<keyword evidence="2" id="KW-1133">Transmembrane helix</keyword>
<feature type="compositionally biased region" description="Basic residues" evidence="1">
    <location>
        <begin position="216"/>
        <end position="227"/>
    </location>
</feature>
<accession>A0A074S4X2</accession>
<dbReference type="OrthoDB" id="3134891at2759"/>
<evidence type="ECO:0000256" key="2">
    <source>
        <dbReference type="SAM" id="Phobius"/>
    </source>
</evidence>
<feature type="compositionally biased region" description="Polar residues" evidence="1">
    <location>
        <begin position="197"/>
        <end position="209"/>
    </location>
</feature>
<protein>
    <submittedName>
        <fullName evidence="3">ICE-like protease (Caspase) p20 domain protein</fullName>
    </submittedName>
</protein>
<dbReference type="AlphaFoldDB" id="A0A074S4X2"/>
<comment type="caution">
    <text evidence="3">The sequence shown here is derived from an EMBL/GenBank/DDBJ whole genome shotgun (WGS) entry which is preliminary data.</text>
</comment>
<evidence type="ECO:0000313" key="3">
    <source>
        <dbReference type="EMBL" id="KEP52630.1"/>
    </source>
</evidence>
<reference evidence="3 4" key="1">
    <citation type="submission" date="2013-12" db="EMBL/GenBank/DDBJ databases">
        <authorList>
            <person name="Cubeta M."/>
            <person name="Pakala S."/>
            <person name="Fedorova N."/>
            <person name="Thomas E."/>
            <person name="Dean R."/>
            <person name="Jabaji S."/>
            <person name="Neate S."/>
            <person name="Toda T."/>
            <person name="Tavantzis S."/>
            <person name="Vilgalys R."/>
            <person name="Bharathan N."/>
            <person name="Pakala S."/>
            <person name="Losada L.S."/>
            <person name="Zafar N."/>
            <person name="Nierman W."/>
        </authorList>
    </citation>
    <scope>NUCLEOTIDE SEQUENCE [LARGE SCALE GENOMIC DNA]</scope>
    <source>
        <strain evidence="3 4">123E</strain>
    </source>
</reference>
<name>A0A074S4X2_9AGAM</name>
<sequence>MARGLIHTVFIIFFRLLYAPLPLVIVKRLKFIDHSTTLYPILAATASAAGQLTLQEAILLPLYMCLVFAAFAIARTYSFIYRQQKSDWIQLIPPLATNVHRHSAKTQDYNVSHRARLKAGMFSKERGSRKTTIQCTPVPTYIEEQLVQSPTGEQASQIPDTFTGNVTQDSKIRGRTQAVVRPPSLIQTHLNPVVSAVGQSTPYSSTQPASVPAKRKEARKKTVHSKGRTGGVYTPSKSLDRDFRSPEPRNTLFGSLTGFLTFKSPKLPNIPVHILGVGLSWSHDKARELPGPGHDIRWLQGFFDYQHQFHFTPLLDGQATFDAIYRHVARIYSTADPSSYMILYFTGHGDGNNAFELYDKDPGSLDEVILNEWIVELRQKNIKTDSCVHYL</sequence>
<keyword evidence="4" id="KW-1185">Reference proteome</keyword>
<feature type="transmembrane region" description="Helical" evidence="2">
    <location>
        <begin position="60"/>
        <end position="80"/>
    </location>
</feature>
<evidence type="ECO:0000256" key="1">
    <source>
        <dbReference type="SAM" id="MobiDB-lite"/>
    </source>
</evidence>
<dbReference type="Gene3D" id="3.40.50.1460">
    <property type="match status" value="1"/>
</dbReference>
<feature type="region of interest" description="Disordered" evidence="1">
    <location>
        <begin position="197"/>
        <end position="246"/>
    </location>
</feature>
<gene>
    <name evidence="3" type="ORF">V565_042390</name>
</gene>
<evidence type="ECO:0000313" key="4">
    <source>
        <dbReference type="Proteomes" id="UP000027456"/>
    </source>
</evidence>
<dbReference type="GO" id="GO:0008233">
    <property type="term" value="F:peptidase activity"/>
    <property type="evidence" value="ECO:0007669"/>
    <property type="project" value="UniProtKB-KW"/>
</dbReference>
<proteinExistence type="predicted"/>
<feature type="transmembrane region" description="Helical" evidence="2">
    <location>
        <begin position="6"/>
        <end position="26"/>
    </location>
</feature>
<dbReference type="EMBL" id="AZST01000095">
    <property type="protein sequence ID" value="KEP52630.1"/>
    <property type="molecule type" value="Genomic_DNA"/>
</dbReference>
<dbReference type="HOGENOM" id="CLU_706270_0_0_1"/>
<keyword evidence="3" id="KW-0378">Hydrolase</keyword>
<dbReference type="GO" id="GO:0006508">
    <property type="term" value="P:proteolysis"/>
    <property type="evidence" value="ECO:0007669"/>
    <property type="project" value="UniProtKB-KW"/>
</dbReference>
<keyword evidence="3" id="KW-0645">Protease</keyword>
<keyword evidence="2" id="KW-0812">Transmembrane</keyword>
<organism evidence="3 4">
    <name type="scientific">Rhizoctonia solani 123E</name>
    <dbReference type="NCBI Taxonomy" id="1423351"/>
    <lineage>
        <taxon>Eukaryota</taxon>
        <taxon>Fungi</taxon>
        <taxon>Dikarya</taxon>
        <taxon>Basidiomycota</taxon>
        <taxon>Agaricomycotina</taxon>
        <taxon>Agaricomycetes</taxon>
        <taxon>Cantharellales</taxon>
        <taxon>Ceratobasidiaceae</taxon>
        <taxon>Rhizoctonia</taxon>
    </lineage>
</organism>
<dbReference type="Proteomes" id="UP000027456">
    <property type="component" value="Unassembled WGS sequence"/>
</dbReference>